<accession>A0ABM6U6P7</accession>
<comment type="similarity">
    <text evidence="1">Belongs to the RelB/DinJ antitoxin family.</text>
</comment>
<dbReference type="NCBIfam" id="TIGR02384">
    <property type="entry name" value="RelB_DinJ"/>
    <property type="match status" value="1"/>
</dbReference>
<evidence type="ECO:0000313" key="4">
    <source>
        <dbReference type="Proteomes" id="UP000241238"/>
    </source>
</evidence>
<dbReference type="PANTHER" id="PTHR38781:SF1">
    <property type="entry name" value="ANTITOXIN DINJ-RELATED"/>
    <property type="match status" value="1"/>
</dbReference>
<keyword evidence="2" id="KW-1277">Toxin-antitoxin system</keyword>
<proteinExistence type="inferred from homology"/>
<evidence type="ECO:0000256" key="2">
    <source>
        <dbReference type="ARBA" id="ARBA00022649"/>
    </source>
</evidence>
<sequence length="93" mass="10548">MGVTTINIQLNDEDKKIFNEICNELGLNMSTAFNMFVKSMIRTGGLPFEVKINNFNAETIKALKETNDILTGKISRPVYKTTKEIFEALDKED</sequence>
<dbReference type="InterPro" id="IPR013321">
    <property type="entry name" value="Arc_rbn_hlx_hlx"/>
</dbReference>
<protein>
    <submittedName>
        <fullName evidence="3">Type II toxin-antitoxin system antitoxin, RelB/DinJ family</fullName>
    </submittedName>
</protein>
<name>A0ABM6U6P7_FUSVA</name>
<dbReference type="Proteomes" id="UP000241238">
    <property type="component" value="Chromosome"/>
</dbReference>
<dbReference type="PANTHER" id="PTHR38781">
    <property type="entry name" value="ANTITOXIN DINJ-RELATED"/>
    <property type="match status" value="1"/>
</dbReference>
<evidence type="ECO:0000313" key="3">
    <source>
        <dbReference type="EMBL" id="AVQ32079.1"/>
    </source>
</evidence>
<reference evidence="4" key="1">
    <citation type="journal article" date="2018" name="MSphere">
        <title>Fusobacterium Genomics Using MinION and Illumina Sequencing Enables Genome Completion and Correction.</title>
        <authorList>
            <person name="Todd S.M."/>
            <person name="Settlage R.E."/>
            <person name="Lahmers K.K."/>
            <person name="Slade D.J."/>
        </authorList>
    </citation>
    <scope>NUCLEOTIDE SEQUENCE [LARGE SCALE GENOMIC DNA]</scope>
    <source>
        <strain evidence="4">ATCC 27725</strain>
    </source>
</reference>
<organism evidence="3 4">
    <name type="scientific">Fusobacterium varium ATCC 27725</name>
    <dbReference type="NCBI Taxonomy" id="469618"/>
    <lineage>
        <taxon>Bacteria</taxon>
        <taxon>Fusobacteriati</taxon>
        <taxon>Fusobacteriota</taxon>
        <taxon>Fusobacteriia</taxon>
        <taxon>Fusobacteriales</taxon>
        <taxon>Fusobacteriaceae</taxon>
        <taxon>Fusobacterium</taxon>
    </lineage>
</organism>
<dbReference type="Gene3D" id="1.10.1220.10">
    <property type="entry name" value="Met repressor-like"/>
    <property type="match status" value="1"/>
</dbReference>
<dbReference type="InterPro" id="IPR007337">
    <property type="entry name" value="RelB/DinJ"/>
</dbReference>
<keyword evidence="4" id="KW-1185">Reference proteome</keyword>
<dbReference type="EMBL" id="CP028103">
    <property type="protein sequence ID" value="AVQ32079.1"/>
    <property type="molecule type" value="Genomic_DNA"/>
</dbReference>
<evidence type="ECO:0000256" key="1">
    <source>
        <dbReference type="ARBA" id="ARBA00010562"/>
    </source>
</evidence>
<dbReference type="Pfam" id="PF04221">
    <property type="entry name" value="RelB"/>
    <property type="match status" value="1"/>
</dbReference>
<dbReference type="GeneID" id="77468901"/>
<gene>
    <name evidence="3" type="ORF">C4N18_12920</name>
</gene>
<dbReference type="RefSeq" id="WP_005948462.1">
    <property type="nucleotide sequence ID" value="NZ_CP028103.1"/>
</dbReference>